<name>A0A1K1RRR6_9PSEU</name>
<evidence type="ECO:0000259" key="4">
    <source>
        <dbReference type="PROSITE" id="PS50043"/>
    </source>
</evidence>
<dbReference type="PANTHER" id="PTHR44688">
    <property type="entry name" value="DNA-BINDING TRANSCRIPTIONAL ACTIVATOR DEVR_DOSR"/>
    <property type="match status" value="1"/>
</dbReference>
<dbReference type="InterPro" id="IPR000792">
    <property type="entry name" value="Tscrpt_reg_LuxR_C"/>
</dbReference>
<dbReference type="InterPro" id="IPR036388">
    <property type="entry name" value="WH-like_DNA-bd_sf"/>
</dbReference>
<dbReference type="SMART" id="SM00421">
    <property type="entry name" value="HTH_LUXR"/>
    <property type="match status" value="1"/>
</dbReference>
<organism evidence="5 6">
    <name type="scientific">Amycolatopsis australiensis</name>
    <dbReference type="NCBI Taxonomy" id="546364"/>
    <lineage>
        <taxon>Bacteria</taxon>
        <taxon>Bacillati</taxon>
        <taxon>Actinomycetota</taxon>
        <taxon>Actinomycetes</taxon>
        <taxon>Pseudonocardiales</taxon>
        <taxon>Pseudonocardiaceae</taxon>
        <taxon>Amycolatopsis</taxon>
    </lineage>
</organism>
<feature type="domain" description="HTH luxR-type" evidence="4">
    <location>
        <begin position="225"/>
        <end position="288"/>
    </location>
</feature>
<dbReference type="Proteomes" id="UP000182740">
    <property type="component" value="Unassembled WGS sequence"/>
</dbReference>
<keyword evidence="2" id="KW-0238">DNA-binding</keyword>
<keyword evidence="1" id="KW-0805">Transcription regulation</keyword>
<dbReference type="SUPFAM" id="SSF48452">
    <property type="entry name" value="TPR-like"/>
    <property type="match status" value="1"/>
</dbReference>
<dbReference type="EMBL" id="FPJG01000006">
    <property type="protein sequence ID" value="SFW74570.1"/>
    <property type="molecule type" value="Genomic_DNA"/>
</dbReference>
<accession>A0A1K1RRR6</accession>
<dbReference type="STRING" id="546364.SAMN04489730_3791"/>
<protein>
    <submittedName>
        <fullName evidence="5">Regulatory protein, luxR family</fullName>
    </submittedName>
</protein>
<evidence type="ECO:0000256" key="1">
    <source>
        <dbReference type="ARBA" id="ARBA00023015"/>
    </source>
</evidence>
<gene>
    <name evidence="5" type="ORF">SAMN04489730_3791</name>
</gene>
<evidence type="ECO:0000313" key="6">
    <source>
        <dbReference type="Proteomes" id="UP000182740"/>
    </source>
</evidence>
<dbReference type="Pfam" id="PF00196">
    <property type="entry name" value="GerE"/>
    <property type="match status" value="1"/>
</dbReference>
<dbReference type="AlphaFoldDB" id="A0A1K1RRR6"/>
<dbReference type="RefSeq" id="WP_072477544.1">
    <property type="nucleotide sequence ID" value="NZ_FPJG01000006.1"/>
</dbReference>
<sequence>MAERGAQLREHIDLSPGPALVLRAIGELLTGSADTAAELAQRAATAAHQARDPEWLLYAHGLHGRAEYLRGNPVDAARWLAEASTIGHEIGYLDPAFFLLDADLAEALVVSANPDKATEVVTEARTRADHLGRPVVLLGLTRAAAQIRAARGEPRQAADDLRAALPAEHPYPLEVARAWFTLGQLERKARRRAAAATALREAHRRFTLAGCTTWRLRTERETTQLEPHNTPLTEVECRIATLVRDGATNQKIATSLHLSVKAVEANLTKIYRKTGTHNRVELAQHLDE</sequence>
<dbReference type="GO" id="GO:0006355">
    <property type="term" value="P:regulation of DNA-templated transcription"/>
    <property type="evidence" value="ECO:0007669"/>
    <property type="project" value="InterPro"/>
</dbReference>
<evidence type="ECO:0000256" key="3">
    <source>
        <dbReference type="ARBA" id="ARBA00023163"/>
    </source>
</evidence>
<dbReference type="PROSITE" id="PS50043">
    <property type="entry name" value="HTH_LUXR_2"/>
    <property type="match status" value="1"/>
</dbReference>
<dbReference type="CDD" id="cd06170">
    <property type="entry name" value="LuxR_C_like"/>
    <property type="match status" value="1"/>
</dbReference>
<evidence type="ECO:0000256" key="2">
    <source>
        <dbReference type="ARBA" id="ARBA00023125"/>
    </source>
</evidence>
<dbReference type="SUPFAM" id="SSF46894">
    <property type="entry name" value="C-terminal effector domain of the bipartite response regulators"/>
    <property type="match status" value="1"/>
</dbReference>
<reference evidence="6" key="1">
    <citation type="submission" date="2016-11" db="EMBL/GenBank/DDBJ databases">
        <authorList>
            <person name="Varghese N."/>
            <person name="Submissions S."/>
        </authorList>
    </citation>
    <scope>NUCLEOTIDE SEQUENCE [LARGE SCALE GENOMIC DNA]</scope>
    <source>
        <strain evidence="6">DSM 44671</strain>
    </source>
</reference>
<keyword evidence="3" id="KW-0804">Transcription</keyword>
<proteinExistence type="predicted"/>
<dbReference type="Gene3D" id="1.10.10.10">
    <property type="entry name" value="Winged helix-like DNA-binding domain superfamily/Winged helix DNA-binding domain"/>
    <property type="match status" value="1"/>
</dbReference>
<dbReference type="InterPro" id="IPR011990">
    <property type="entry name" value="TPR-like_helical_dom_sf"/>
</dbReference>
<dbReference type="InterPro" id="IPR016032">
    <property type="entry name" value="Sig_transdc_resp-reg_C-effctor"/>
</dbReference>
<keyword evidence="6" id="KW-1185">Reference proteome</keyword>
<dbReference type="PANTHER" id="PTHR44688:SF16">
    <property type="entry name" value="DNA-BINDING TRANSCRIPTIONAL ACTIVATOR DEVR_DOSR"/>
    <property type="match status" value="1"/>
</dbReference>
<dbReference type="Gene3D" id="1.25.40.10">
    <property type="entry name" value="Tetratricopeptide repeat domain"/>
    <property type="match status" value="1"/>
</dbReference>
<dbReference type="GO" id="GO:0003677">
    <property type="term" value="F:DNA binding"/>
    <property type="evidence" value="ECO:0007669"/>
    <property type="project" value="UniProtKB-KW"/>
</dbReference>
<evidence type="ECO:0000313" key="5">
    <source>
        <dbReference type="EMBL" id="SFW74570.1"/>
    </source>
</evidence>